<reference evidence="1" key="1">
    <citation type="submission" date="2016-11" db="EMBL/GenBank/DDBJ databases">
        <title>The genome of Nicotiana attenuata.</title>
        <authorList>
            <person name="Xu S."/>
            <person name="Brockmoeller T."/>
            <person name="Gaquerel E."/>
            <person name="Navarro A."/>
            <person name="Kuhl H."/>
            <person name="Gase K."/>
            <person name="Ling Z."/>
            <person name="Zhou W."/>
            <person name="Kreitzer C."/>
            <person name="Stanke M."/>
            <person name="Tang H."/>
            <person name="Lyons E."/>
            <person name="Pandey P."/>
            <person name="Pandey S.P."/>
            <person name="Timmermann B."/>
            <person name="Baldwin I.T."/>
        </authorList>
    </citation>
    <scope>NUCLEOTIDE SEQUENCE [LARGE SCALE GENOMIC DNA]</scope>
    <source>
        <strain evidence="1">UT</strain>
    </source>
</reference>
<dbReference type="AlphaFoldDB" id="A0A314KM53"/>
<comment type="caution">
    <text evidence="1">The sequence shown here is derived from an EMBL/GenBank/DDBJ whole genome shotgun (WGS) entry which is preliminary data.</text>
</comment>
<name>A0A314KM53_NICAT</name>
<dbReference type="EMBL" id="MJEQ01001675">
    <property type="protein sequence ID" value="OIT29829.1"/>
    <property type="molecule type" value="Genomic_DNA"/>
</dbReference>
<keyword evidence="2" id="KW-1185">Reference proteome</keyword>
<proteinExistence type="predicted"/>
<evidence type="ECO:0000313" key="2">
    <source>
        <dbReference type="Proteomes" id="UP000187609"/>
    </source>
</evidence>
<evidence type="ECO:0000313" key="1">
    <source>
        <dbReference type="EMBL" id="OIT29829.1"/>
    </source>
</evidence>
<organism evidence="1 2">
    <name type="scientific">Nicotiana attenuata</name>
    <name type="common">Coyote tobacco</name>
    <dbReference type="NCBI Taxonomy" id="49451"/>
    <lineage>
        <taxon>Eukaryota</taxon>
        <taxon>Viridiplantae</taxon>
        <taxon>Streptophyta</taxon>
        <taxon>Embryophyta</taxon>
        <taxon>Tracheophyta</taxon>
        <taxon>Spermatophyta</taxon>
        <taxon>Magnoliopsida</taxon>
        <taxon>eudicotyledons</taxon>
        <taxon>Gunneridae</taxon>
        <taxon>Pentapetalae</taxon>
        <taxon>asterids</taxon>
        <taxon>lamiids</taxon>
        <taxon>Solanales</taxon>
        <taxon>Solanaceae</taxon>
        <taxon>Nicotianoideae</taxon>
        <taxon>Nicotianeae</taxon>
        <taxon>Nicotiana</taxon>
    </lineage>
</organism>
<gene>
    <name evidence="1" type="ORF">A4A49_14702</name>
</gene>
<protein>
    <submittedName>
        <fullName evidence="1">Uncharacterized protein</fullName>
    </submittedName>
</protein>
<dbReference type="Proteomes" id="UP000187609">
    <property type="component" value="Unassembled WGS sequence"/>
</dbReference>
<dbReference type="Gramene" id="OIT29829">
    <property type="protein sequence ID" value="OIT29829"/>
    <property type="gene ID" value="A4A49_14702"/>
</dbReference>
<accession>A0A314KM53</accession>
<sequence length="108" mass="11884">MVAADVKGWSGSSVCVRALAGFNGGSSELRDEEEAAAGLRRAFMAETASKRKRRGSFGLLRSYPKMGCEEEDNTGVVVLGVMQLKATSAWVKMAVDRRYYEEGRRRCL</sequence>